<dbReference type="AlphaFoldDB" id="A0A1K0GLV6"/>
<protein>
    <submittedName>
        <fullName evidence="2">Uncharacterized protein</fullName>
    </submittedName>
</protein>
<evidence type="ECO:0000313" key="2">
    <source>
        <dbReference type="EMBL" id="OJF13302.1"/>
    </source>
</evidence>
<dbReference type="Proteomes" id="UP000182486">
    <property type="component" value="Unassembled WGS sequence"/>
</dbReference>
<reference evidence="2 3" key="1">
    <citation type="submission" date="2016-09" db="EMBL/GenBank/DDBJ databases">
        <title>Couchioplanes caeruleus draft genome sequence.</title>
        <authorList>
            <person name="Sheehan J."/>
            <person name="Caffrey P."/>
        </authorList>
    </citation>
    <scope>NUCLEOTIDE SEQUENCE [LARGE SCALE GENOMIC DNA]</scope>
    <source>
        <strain evidence="2 3">DSM 43634</strain>
    </source>
</reference>
<gene>
    <name evidence="2" type="ORF">BG844_15935</name>
</gene>
<name>A0A1K0GLV6_9ACTN</name>
<dbReference type="RefSeq" id="WP_071806113.1">
    <property type="nucleotide sequence ID" value="NZ_MEIA01000163.1"/>
</dbReference>
<evidence type="ECO:0000256" key="1">
    <source>
        <dbReference type="SAM" id="MobiDB-lite"/>
    </source>
</evidence>
<sequence length="225" mass="24594">MSKNTVKPALTPKPRKRSKREVENPEFDAFVRRILRAYARRVAVGDVEALQSLSQLSSEVDAVTRLAVAGLRKAPYSYSWSEIADRLGVSKQAAQMRYGDRTDRGALDRRLLQTGLGVSVATLVQVFADHHPGSPAASVCPGCGYRYPDGVCDCPTTATVRPLLRRRRHEDDDAVARLSPVQFADLLTTKSRSPRATAVRQAAFTALIPDRPASLFDLSGKDSAS</sequence>
<comment type="caution">
    <text evidence="2">The sequence shown here is derived from an EMBL/GenBank/DDBJ whole genome shotgun (WGS) entry which is preliminary data.</text>
</comment>
<organism evidence="2 3">
    <name type="scientific">Couchioplanes caeruleus subsp. caeruleus</name>
    <dbReference type="NCBI Taxonomy" id="56427"/>
    <lineage>
        <taxon>Bacteria</taxon>
        <taxon>Bacillati</taxon>
        <taxon>Actinomycetota</taxon>
        <taxon>Actinomycetes</taxon>
        <taxon>Micromonosporales</taxon>
        <taxon>Micromonosporaceae</taxon>
        <taxon>Couchioplanes</taxon>
    </lineage>
</organism>
<evidence type="ECO:0000313" key="3">
    <source>
        <dbReference type="Proteomes" id="UP000182486"/>
    </source>
</evidence>
<feature type="region of interest" description="Disordered" evidence="1">
    <location>
        <begin position="1"/>
        <end position="22"/>
    </location>
</feature>
<keyword evidence="3" id="KW-1185">Reference proteome</keyword>
<dbReference type="EMBL" id="MEIA01000163">
    <property type="protein sequence ID" value="OJF13302.1"/>
    <property type="molecule type" value="Genomic_DNA"/>
</dbReference>
<accession>A0A1K0GLV6</accession>
<proteinExistence type="predicted"/>